<evidence type="ECO:0000313" key="2">
    <source>
        <dbReference type="EMBL" id="GMI17537.1"/>
    </source>
</evidence>
<comment type="caution">
    <text evidence="2">The sequence shown here is derived from an EMBL/GenBank/DDBJ whole genome shotgun (WGS) entry which is preliminary data.</text>
</comment>
<gene>
    <name evidence="2" type="ORF">TrLO_g14799</name>
</gene>
<feature type="compositionally biased region" description="Basic and acidic residues" evidence="1">
    <location>
        <begin position="271"/>
        <end position="283"/>
    </location>
</feature>
<feature type="compositionally biased region" description="Low complexity" evidence="1">
    <location>
        <begin position="260"/>
        <end position="269"/>
    </location>
</feature>
<reference evidence="3" key="1">
    <citation type="journal article" date="2023" name="Commun. Biol.">
        <title>Genome analysis of Parmales, the sister group of diatoms, reveals the evolutionary specialization of diatoms from phago-mixotrophs to photoautotrophs.</title>
        <authorList>
            <person name="Ban H."/>
            <person name="Sato S."/>
            <person name="Yoshikawa S."/>
            <person name="Yamada K."/>
            <person name="Nakamura Y."/>
            <person name="Ichinomiya M."/>
            <person name="Sato N."/>
            <person name="Blanc-Mathieu R."/>
            <person name="Endo H."/>
            <person name="Kuwata A."/>
            <person name="Ogata H."/>
        </authorList>
    </citation>
    <scope>NUCLEOTIDE SEQUENCE [LARGE SCALE GENOMIC DNA]</scope>
    <source>
        <strain evidence="3">NIES 3700</strain>
    </source>
</reference>
<feature type="region of interest" description="Disordered" evidence="1">
    <location>
        <begin position="178"/>
        <end position="199"/>
    </location>
</feature>
<dbReference type="Proteomes" id="UP001165122">
    <property type="component" value="Unassembled WGS sequence"/>
</dbReference>
<organism evidence="2 3">
    <name type="scientific">Triparma laevis f. longispina</name>
    <dbReference type="NCBI Taxonomy" id="1714387"/>
    <lineage>
        <taxon>Eukaryota</taxon>
        <taxon>Sar</taxon>
        <taxon>Stramenopiles</taxon>
        <taxon>Ochrophyta</taxon>
        <taxon>Bolidophyceae</taxon>
        <taxon>Parmales</taxon>
        <taxon>Triparmaceae</taxon>
        <taxon>Triparma</taxon>
    </lineage>
</organism>
<proteinExistence type="predicted"/>
<feature type="compositionally biased region" description="Acidic residues" evidence="1">
    <location>
        <begin position="182"/>
        <end position="199"/>
    </location>
</feature>
<evidence type="ECO:0000313" key="3">
    <source>
        <dbReference type="Proteomes" id="UP001165122"/>
    </source>
</evidence>
<accession>A0A9W7KZE0</accession>
<dbReference type="AlphaFoldDB" id="A0A9W7KZE0"/>
<sequence length="346" mass="38507">MLHHTNNQTTPPTLRTSLLTLNSSIFVKSTAAQPYLALLDSIHCSTPSLIGRSTPLTSSELESVTVTLRWYFTSSDLPDLGFTDGSTYPLPPSEVKDLKKTLLDVEGGVRNVAISTLKDINPLSSVMRLAKGSSVEGGEGKETRPDFKVTHSIKWPTTNSQIKDGGRIFTIKRLTDSATSDMEIEEESESEESESEEEEVVIGKEEEVRNVTGYFTFLGLQSKTNRDVIDFHYRFKIPSQYRKYISKKLNLQSSSLNPDTIDVTPTIPTKETTKDNTQKRRQDASSFLSSVRQKLGATAYAKVTTLLKGYAAKSIKVEELKGRMVEVVGKEMGKEFGGFLPKKYRD</sequence>
<keyword evidence="3" id="KW-1185">Reference proteome</keyword>
<feature type="region of interest" description="Disordered" evidence="1">
    <location>
        <begin position="260"/>
        <end position="285"/>
    </location>
</feature>
<dbReference type="OrthoDB" id="45238at2759"/>
<dbReference type="EMBL" id="BRXW01000295">
    <property type="protein sequence ID" value="GMI17537.1"/>
    <property type="molecule type" value="Genomic_DNA"/>
</dbReference>
<name>A0A9W7KZE0_9STRA</name>
<protein>
    <submittedName>
        <fullName evidence="2">Uncharacterized protein</fullName>
    </submittedName>
</protein>
<evidence type="ECO:0000256" key="1">
    <source>
        <dbReference type="SAM" id="MobiDB-lite"/>
    </source>
</evidence>